<evidence type="ECO:0000313" key="1">
    <source>
        <dbReference type="EMBL" id="MBA4601418.1"/>
    </source>
</evidence>
<dbReference type="RefSeq" id="WP_181737862.1">
    <property type="nucleotide sequence ID" value="NZ_JACEOL010000009.1"/>
</dbReference>
<evidence type="ECO:0000313" key="2">
    <source>
        <dbReference type="Proteomes" id="UP000538292"/>
    </source>
</evidence>
<gene>
    <name evidence="1" type="ORF">H2C83_03600</name>
</gene>
<protein>
    <recommendedName>
        <fullName evidence="3">Helicase XPB/Ssl2 N-terminal domain-containing protein</fullName>
    </recommendedName>
</protein>
<dbReference type="EMBL" id="JACEOL010000009">
    <property type="protein sequence ID" value="MBA4601418.1"/>
    <property type="molecule type" value="Genomic_DNA"/>
</dbReference>
<sequence>MRINELEYCLSRLPDEARRHFAAQLGLKGKVSPAELEQTLMDPNYYAHALKQMDNQERKWLWFILFQSEFGKIKKQELYPPKNLSLSSVVFRQLMGKACRRGWIVGLRNRQLELVYYCPKEVRTGWAKALLREQSRQPLDEDAVTTLHANAFMVGQAFFHLLSSLSHEPWLLNKTGKIPQKELRKMDVELELEDIHLSWSGWTHFLLDVARSLQLIVETGKYARVNKTRWMSWLWQSWEDSISILYEAVCHVLLENHPRVEGYRLILEQLPTGKWYGIEQICRQVQILLGVRDSPGTVEELRDHWLIPMACMGWLEFGMTEAGEHCLKWLAYPPRSWEDPGNIPAYPESELEIYVPYHFPWNRRYELSQWADYMGGDYILVYEINERSLRRSFQYGWTIEKMTGRLEAWANGELPPVFSERLRDLWGRMDAVYLSTWTYLKQSGKADAEWAERLSETDWEIRKCSKSECFINATPSQIAAWLQARGKDVCLGERRLPAEEKIKSVNWAIDFQGLKDCRVETPDLGRTNNSLSLPKAWFSGPRRYGPEMTREVVRQSVAHQIPLLLVQDGQKLEVCPEDLCYEQGEWVFEAMVGNEQKKVKLARIQALQLLSPSSS</sequence>
<accession>A0A7W2AQE1</accession>
<name>A0A7W2AQE1_9BACL</name>
<organism evidence="1 2">
    <name type="scientific">Thermoactinomyces mirandus</name>
    <dbReference type="NCBI Taxonomy" id="2756294"/>
    <lineage>
        <taxon>Bacteria</taxon>
        <taxon>Bacillati</taxon>
        <taxon>Bacillota</taxon>
        <taxon>Bacilli</taxon>
        <taxon>Bacillales</taxon>
        <taxon>Thermoactinomycetaceae</taxon>
        <taxon>Thermoactinomyces</taxon>
    </lineage>
</organism>
<dbReference type="Proteomes" id="UP000538292">
    <property type="component" value="Unassembled WGS sequence"/>
</dbReference>
<proteinExistence type="predicted"/>
<reference evidence="1 2" key="1">
    <citation type="submission" date="2020-07" db="EMBL/GenBank/DDBJ databases">
        <title>Thermoactinomyces phylogeny.</title>
        <authorList>
            <person name="Dunlap C."/>
        </authorList>
    </citation>
    <scope>NUCLEOTIDE SEQUENCE [LARGE SCALE GENOMIC DNA]</scope>
    <source>
        <strain evidence="1 2">AMNI-1</strain>
    </source>
</reference>
<dbReference type="AlphaFoldDB" id="A0A7W2AQE1"/>
<evidence type="ECO:0008006" key="3">
    <source>
        <dbReference type="Google" id="ProtNLM"/>
    </source>
</evidence>
<keyword evidence="2" id="KW-1185">Reference proteome</keyword>
<comment type="caution">
    <text evidence="1">The sequence shown here is derived from an EMBL/GenBank/DDBJ whole genome shotgun (WGS) entry which is preliminary data.</text>
</comment>